<reference evidence="8 9" key="1">
    <citation type="journal article" date="2012" name="PLoS ONE">
        <title>Sequence and analysis of the genome of the pathogenic yeast Candida orthopsilosis.</title>
        <authorList>
            <person name="Riccombeni A."/>
            <person name="Vidanes G."/>
            <person name="Proux-Wera E."/>
            <person name="Wolfe K.H."/>
            <person name="Butler G."/>
        </authorList>
    </citation>
    <scope>NUCLEOTIDE SEQUENCE [LARGE SCALE GENOMIC DNA]</scope>
    <source>
        <strain evidence="8 9">Co 90-125</strain>
    </source>
</reference>
<evidence type="ECO:0000256" key="2">
    <source>
        <dbReference type="ARBA" id="ARBA00022554"/>
    </source>
</evidence>
<keyword evidence="3 5" id="KW-0853">WD repeat</keyword>
<dbReference type="KEGG" id="cot:CORT_0A01620"/>
<protein>
    <submittedName>
        <fullName evidence="8">Mtc5 protein</fullName>
    </submittedName>
</protein>
<dbReference type="RefSeq" id="XP_003865994.1">
    <property type="nucleotide sequence ID" value="XM_003865946.1"/>
</dbReference>
<name>H8WVT0_CANO9</name>
<evidence type="ECO:0000256" key="4">
    <source>
        <dbReference type="ARBA" id="ARBA00022737"/>
    </source>
</evidence>
<dbReference type="InterPro" id="IPR049566">
    <property type="entry name" value="WDR59_RTC1-like_RING_Znf"/>
</dbReference>
<dbReference type="GO" id="GO:0035591">
    <property type="term" value="F:signaling adaptor activity"/>
    <property type="evidence" value="ECO:0007669"/>
    <property type="project" value="TreeGrafter"/>
</dbReference>
<dbReference type="GeneID" id="14536810"/>
<dbReference type="GO" id="GO:1904263">
    <property type="term" value="P:positive regulation of TORC1 signaling"/>
    <property type="evidence" value="ECO:0007669"/>
    <property type="project" value="TreeGrafter"/>
</dbReference>
<feature type="compositionally biased region" description="Polar residues" evidence="6">
    <location>
        <begin position="744"/>
        <end position="754"/>
    </location>
</feature>
<proteinExistence type="predicted"/>
<feature type="region of interest" description="Disordered" evidence="6">
    <location>
        <begin position="744"/>
        <end position="765"/>
    </location>
</feature>
<dbReference type="GO" id="GO:0035859">
    <property type="term" value="C:Seh1-associated complex"/>
    <property type="evidence" value="ECO:0007669"/>
    <property type="project" value="TreeGrafter"/>
</dbReference>
<keyword evidence="9" id="KW-1185">Reference proteome</keyword>
<feature type="region of interest" description="Disordered" evidence="6">
    <location>
        <begin position="831"/>
        <end position="856"/>
    </location>
</feature>
<evidence type="ECO:0000256" key="3">
    <source>
        <dbReference type="ARBA" id="ARBA00022574"/>
    </source>
</evidence>
<dbReference type="InterPro" id="IPR001680">
    <property type="entry name" value="WD40_rpt"/>
</dbReference>
<organism evidence="8 9">
    <name type="scientific">Candida orthopsilosis (strain 90-125)</name>
    <name type="common">Yeast</name>
    <dbReference type="NCBI Taxonomy" id="1136231"/>
    <lineage>
        <taxon>Eukaryota</taxon>
        <taxon>Fungi</taxon>
        <taxon>Dikarya</taxon>
        <taxon>Ascomycota</taxon>
        <taxon>Saccharomycotina</taxon>
        <taxon>Pichiomycetes</taxon>
        <taxon>Debaryomycetaceae</taxon>
        <taxon>Candida/Lodderomyces clade</taxon>
        <taxon>Candida</taxon>
    </lineage>
</organism>
<dbReference type="SMART" id="SM00320">
    <property type="entry name" value="WD40"/>
    <property type="match status" value="4"/>
</dbReference>
<sequence>MVNQQINPYESPTFGKSLSLRVDGAIGAMSLSPNGRDAVLAGRRGLFVIDMDDPFTPPRWLHHITSWEVADVQWSPHATVKPSWCVSTSNQKALLWDLNRPSNNAIENILHSHSRAISDINFHPFDPEMLATCSIDTFVLCWDMRTPRKPVAKWADWRAGAIQVKWNHENPYEIASTHDNSLYIWDTRKGALPIFKVAKAHQGKINGLDFSQGLKNIITCSNDRTIKFWDLESEDAKNAIANFDYFDSGSGNDISPSVVVEADFAIARARALPFGSDKACGVMPLRGGNDAIHIINYEEAHQQYLITGETQQYKGSSAYAFVGHHGPFKDFLWRTRHENYNGFDSKNNWKEYQLVTWSNSDVDLKLWPSDEKFYRSVNYDPTFFNVFKNDSESDLSMTGKSEKQVAYNYETYCQEPEVTIDDLAKTNGGDLLSALTSYQISEKHRQLGLEFNQLDHLNWISGVRMGRGDRKDSSIYGDGESPSNLGEEVSIVGHKFPFIRFEKISVSTGDLVISLKGPVPVLTSKPPNHRRSVDSVENSRLALTAANSTKDKSIISEDGRDPEIKSQVEDSLLDTHLEESTDNTPDQKLVFIRLALSFPQSYPYLEQFEFHNSLSKRKVHRLQKQNSIEFNIEETHELHKDMRHEMENHLGEIARFYTNKYQQFCLEPCLRYLMGEKVDLDDEAMAETRGENIDEDTSFLPEVGDEDWVDDLINQQPGFHGYSSGEDAEYDDLIPAASANTSIHRAQSPSNINVESGGIKGQGFDSTPIPKGCGAVWAPNGQLVCFFIPKDKPSVDTGSGTHQNLKLLEHSDLHARSMQNSKILDHLSRELEAADRSDSDSDMSDGGYSETSSSDDYFEEDLEEILKHDTSSRSRVPGLIRSNLGLGSRFISNEGRHKSSLKKFTSHGESLSNYKSSIKDERKKSKPDTNGEVKNVVVIIDFSQLLPNRIDLAREYKLVGDKPEILAGYNSRVAAKYCLDEIAQVWKILEIILSNNIKNNNEFSHISKYVDTASNSKGKSRGVLSIWGTHPFGYTWLIKEIFSYFVERQNTQMLATMSCVLHRTPYTMHHVDPKGECESALESRIDQFSSHQSSHIDSVKHLDHNFEPQRPLHTRTNSRNIDYPHSVSSSFENYSSRADTMDRVGYGRKMGHSFSAFNSKNGSQNSLAEPQLAYRSSTPKSTSYISVGKSRPAKGAIAELKHQPPPTVAIEMQNVEELDLFEDSHSSLLPDFLDEDQMKMYRLQYAETLYEWDLPVHRIEVLKFNYNGTEHDHNYKTHECKVGFRKRRKQLPSQIFINTVTSIETKHPNAWNTNKRSMLKYCIYCGLLVTKNFTLCGNCEHILHTKCAQEWWSGGNKECASGCGCNCLEESIYH</sequence>
<comment type="subcellular location">
    <subcellularLocation>
        <location evidence="1">Vacuole</location>
    </subcellularLocation>
</comment>
<dbReference type="InterPro" id="IPR019775">
    <property type="entry name" value="WD40_repeat_CS"/>
</dbReference>
<dbReference type="GO" id="GO:0005774">
    <property type="term" value="C:vacuolar membrane"/>
    <property type="evidence" value="ECO:0007669"/>
    <property type="project" value="TreeGrafter"/>
</dbReference>
<keyword evidence="2" id="KW-0926">Vacuole</keyword>
<dbReference type="Pfam" id="PF17120">
    <property type="entry name" value="zf-RING_16"/>
    <property type="match status" value="1"/>
</dbReference>
<dbReference type="Pfam" id="PF00400">
    <property type="entry name" value="WD40"/>
    <property type="match status" value="2"/>
</dbReference>
<evidence type="ECO:0000256" key="6">
    <source>
        <dbReference type="SAM" id="MobiDB-lite"/>
    </source>
</evidence>
<feature type="repeat" description="WD" evidence="5">
    <location>
        <begin position="198"/>
        <end position="239"/>
    </location>
</feature>
<dbReference type="EMBL" id="HE681719">
    <property type="protein sequence ID" value="CCG20553.1"/>
    <property type="molecule type" value="Genomic_DNA"/>
</dbReference>
<dbReference type="PANTHER" id="PTHR46170:SF1">
    <property type="entry name" value="GATOR COMPLEX PROTEIN WDR59"/>
    <property type="match status" value="1"/>
</dbReference>
<evidence type="ECO:0000259" key="7">
    <source>
        <dbReference type="Pfam" id="PF17120"/>
    </source>
</evidence>
<evidence type="ECO:0000256" key="5">
    <source>
        <dbReference type="PROSITE-ProRule" id="PRU00221"/>
    </source>
</evidence>
<evidence type="ECO:0000313" key="9">
    <source>
        <dbReference type="Proteomes" id="UP000005018"/>
    </source>
</evidence>
<dbReference type="eggNOG" id="KOG0309">
    <property type="taxonomic scope" value="Eukaryota"/>
</dbReference>
<dbReference type="GO" id="GO:0034198">
    <property type="term" value="P:cellular response to amino acid starvation"/>
    <property type="evidence" value="ECO:0007669"/>
    <property type="project" value="TreeGrafter"/>
</dbReference>
<evidence type="ECO:0000313" key="8">
    <source>
        <dbReference type="EMBL" id="CCG20553.1"/>
    </source>
</evidence>
<dbReference type="PROSITE" id="PS50294">
    <property type="entry name" value="WD_REPEATS_REGION"/>
    <property type="match status" value="1"/>
</dbReference>
<dbReference type="InterPro" id="IPR049567">
    <property type="entry name" value="WDR59-like"/>
</dbReference>
<dbReference type="SUPFAM" id="SSF50978">
    <property type="entry name" value="WD40 repeat-like"/>
    <property type="match status" value="1"/>
</dbReference>
<feature type="domain" description="WDR59/RTC1-like RING zinc finger" evidence="7">
    <location>
        <begin position="1318"/>
        <end position="1371"/>
    </location>
</feature>
<gene>
    <name evidence="8" type="ORF">CORT_0A01620</name>
</gene>
<keyword evidence="4" id="KW-0677">Repeat</keyword>
<dbReference type="Gene3D" id="2.130.10.10">
    <property type="entry name" value="YVTN repeat-like/Quinoprotein amine dehydrogenase"/>
    <property type="match status" value="1"/>
</dbReference>
<dbReference type="CDD" id="cd16488">
    <property type="entry name" value="mRING-H2-C3H3C2_Mio-like"/>
    <property type="match status" value="1"/>
</dbReference>
<feature type="repeat" description="WD" evidence="5">
    <location>
        <begin position="110"/>
        <end position="152"/>
    </location>
</feature>
<dbReference type="InterPro" id="IPR036322">
    <property type="entry name" value="WD40_repeat_dom_sf"/>
</dbReference>
<dbReference type="OrthoDB" id="311712at2759"/>
<dbReference type="Proteomes" id="UP000005018">
    <property type="component" value="Chromosome 1"/>
</dbReference>
<dbReference type="InterPro" id="IPR015943">
    <property type="entry name" value="WD40/YVTN_repeat-like_dom_sf"/>
</dbReference>
<dbReference type="HOGENOM" id="CLU_001497_0_0_1"/>
<dbReference type="PANTHER" id="PTHR46170">
    <property type="entry name" value="GATOR COMPLEX PROTEIN WDR59"/>
    <property type="match status" value="1"/>
</dbReference>
<dbReference type="PROSITE" id="PS50082">
    <property type="entry name" value="WD_REPEATS_2"/>
    <property type="match status" value="2"/>
</dbReference>
<accession>H8WVT0</accession>
<dbReference type="PROSITE" id="PS00678">
    <property type="entry name" value="WD_REPEATS_1"/>
    <property type="match status" value="1"/>
</dbReference>
<evidence type="ECO:0000256" key="1">
    <source>
        <dbReference type="ARBA" id="ARBA00004116"/>
    </source>
</evidence>